<dbReference type="eggNOG" id="ENOG502QU2T">
    <property type="taxonomic scope" value="Eukaryota"/>
</dbReference>
<dbReference type="AlphaFoldDB" id="R9PE10"/>
<evidence type="ECO:0000313" key="4">
    <source>
        <dbReference type="Proteomes" id="UP000014071"/>
    </source>
</evidence>
<gene>
    <name evidence="3" type="ORF">PHSY_007084</name>
</gene>
<reference evidence="4" key="1">
    <citation type="journal article" date="2013" name="Genome Announc.">
        <title>Draft genome sequence of the basidiomycetous yeast-like fungus Pseudozyma hubeiensis SY62, which produces an abundant amount of the biosurfactant mannosylerythritol lipids.</title>
        <authorList>
            <person name="Konishi M."/>
            <person name="Hatada Y."/>
            <person name="Horiuchi J."/>
        </authorList>
    </citation>
    <scope>NUCLEOTIDE SEQUENCE [LARGE SCALE GENOMIC DNA]</scope>
    <source>
        <strain evidence="4">SY62</strain>
    </source>
</reference>
<evidence type="ECO:0000313" key="3">
    <source>
        <dbReference type="EMBL" id="GAC99482.1"/>
    </source>
</evidence>
<proteinExistence type="predicted"/>
<accession>R9PE10</accession>
<dbReference type="RefSeq" id="XP_012193069.1">
    <property type="nucleotide sequence ID" value="XM_012337679.1"/>
</dbReference>
<dbReference type="SUPFAM" id="SSF51430">
    <property type="entry name" value="NAD(P)-linked oxidoreductase"/>
    <property type="match status" value="1"/>
</dbReference>
<dbReference type="PANTHER" id="PTHR43364:SF4">
    <property type="entry name" value="NAD(P)-LINKED OXIDOREDUCTASE SUPERFAMILY PROTEIN"/>
    <property type="match status" value="1"/>
</dbReference>
<dbReference type="Proteomes" id="UP000014071">
    <property type="component" value="Unassembled WGS sequence"/>
</dbReference>
<keyword evidence="1" id="KW-0560">Oxidoreductase</keyword>
<dbReference type="InterPro" id="IPR036812">
    <property type="entry name" value="NAD(P)_OxRdtase_dom_sf"/>
</dbReference>
<dbReference type="GO" id="GO:0016491">
    <property type="term" value="F:oxidoreductase activity"/>
    <property type="evidence" value="ECO:0007669"/>
    <property type="project" value="UniProtKB-KW"/>
</dbReference>
<dbReference type="InterPro" id="IPR050523">
    <property type="entry name" value="AKR_Detox_Biosynth"/>
</dbReference>
<dbReference type="EMBL" id="DF238831">
    <property type="protein sequence ID" value="GAC99482.1"/>
    <property type="molecule type" value="Genomic_DNA"/>
</dbReference>
<dbReference type="OrthoDB" id="2310150at2759"/>
<evidence type="ECO:0000259" key="2">
    <source>
        <dbReference type="Pfam" id="PF00248"/>
    </source>
</evidence>
<dbReference type="CDD" id="cd19075">
    <property type="entry name" value="AKR_AKR7A1-5"/>
    <property type="match status" value="1"/>
</dbReference>
<organism evidence="3 4">
    <name type="scientific">Pseudozyma hubeiensis (strain SY62)</name>
    <name type="common">Yeast</name>
    <dbReference type="NCBI Taxonomy" id="1305764"/>
    <lineage>
        <taxon>Eukaryota</taxon>
        <taxon>Fungi</taxon>
        <taxon>Dikarya</taxon>
        <taxon>Basidiomycota</taxon>
        <taxon>Ustilaginomycotina</taxon>
        <taxon>Ustilaginomycetes</taxon>
        <taxon>Ustilaginales</taxon>
        <taxon>Ustilaginaceae</taxon>
        <taxon>Pseudozyma</taxon>
    </lineage>
</organism>
<feature type="domain" description="NADP-dependent oxidoreductase" evidence="2">
    <location>
        <begin position="13"/>
        <end position="316"/>
    </location>
</feature>
<dbReference type="HOGENOM" id="CLU_023205_1_1_1"/>
<keyword evidence="4" id="KW-1185">Reference proteome</keyword>
<dbReference type="GeneID" id="24112348"/>
<evidence type="ECO:0000256" key="1">
    <source>
        <dbReference type="ARBA" id="ARBA00023002"/>
    </source>
</evidence>
<name>R9PE10_PSEHS</name>
<dbReference type="Gene3D" id="3.20.20.100">
    <property type="entry name" value="NADP-dependent oxidoreductase domain"/>
    <property type="match status" value="1"/>
</dbReference>
<dbReference type="InterPro" id="IPR023210">
    <property type="entry name" value="NADP_OxRdtase_dom"/>
</dbReference>
<protein>
    <recommendedName>
        <fullName evidence="2">NADP-dependent oxidoreductase domain-containing protein</fullName>
    </recommendedName>
</protein>
<dbReference type="Pfam" id="PF00248">
    <property type="entry name" value="Aldo_ket_red"/>
    <property type="match status" value="1"/>
</dbReference>
<dbReference type="PANTHER" id="PTHR43364">
    <property type="entry name" value="NADH-SPECIFIC METHYLGLYOXAL REDUCTASE-RELATED"/>
    <property type="match status" value="1"/>
</dbReference>
<sequence length="327" mass="37116">MTFGAPGAEQARVHDLSECRAILDIFASHGHTELDTARMYGAGTSEDYLRQLGLTTPSSSHSFKIATKSFPSARNPNFPAKDKYTFSAEDIDRAINDSLKTLGTEKFDLFYLHSPDREVDLDITLGAVNNAFEQGKFERFGISNYRADEVESIMQIVNKHNWVKPSVYQGLYNAIMRTAETELFPTLRRHNIAFYGYNPLGGGFFVGNHSNSDSKPEQGSRFDPERAQGQMYRKRYWNDHYFQALDLIRPVAEKHGLSLAEIALRWMMHHSQLKKQYGDAVIIGASSQKHIGPNLVDFEKDELPKEVVDKVEEAWEIVKPNAPAYHH</sequence>
<dbReference type="STRING" id="1305764.R9PE10"/>